<protein>
    <recommendedName>
        <fullName evidence="6">Transcriptional regulator</fullName>
    </recommendedName>
</protein>
<dbReference type="SUPFAM" id="SSF52242">
    <property type="entry name" value="Cobalamin (vitamin B12)-binding domain"/>
    <property type="match status" value="1"/>
</dbReference>
<keyword evidence="5" id="KW-1185">Reference proteome</keyword>
<dbReference type="PANTHER" id="PTHR46558:SF11">
    <property type="entry name" value="HTH-TYPE TRANSCRIPTIONAL REGULATOR XRE"/>
    <property type="match status" value="1"/>
</dbReference>
<keyword evidence="1" id="KW-0238">DNA-binding</keyword>
<feature type="domain" description="B12-binding" evidence="3">
    <location>
        <begin position="170"/>
        <end position="291"/>
    </location>
</feature>
<evidence type="ECO:0000259" key="2">
    <source>
        <dbReference type="PROSITE" id="PS50943"/>
    </source>
</evidence>
<dbReference type="SUPFAM" id="SSF47413">
    <property type="entry name" value="lambda repressor-like DNA-binding domains"/>
    <property type="match status" value="1"/>
</dbReference>
<dbReference type="InterPro" id="IPR006158">
    <property type="entry name" value="Cobalamin-bd"/>
</dbReference>
<dbReference type="GO" id="GO:0031419">
    <property type="term" value="F:cobalamin binding"/>
    <property type="evidence" value="ECO:0007669"/>
    <property type="project" value="InterPro"/>
</dbReference>
<dbReference type="Gene3D" id="1.10.1240.10">
    <property type="entry name" value="Methionine synthase domain"/>
    <property type="match status" value="1"/>
</dbReference>
<accession>A0A226BYH1</accession>
<dbReference type="Gene3D" id="1.10.260.40">
    <property type="entry name" value="lambda repressor-like DNA-binding domains"/>
    <property type="match status" value="1"/>
</dbReference>
<comment type="caution">
    <text evidence="4">The sequence shown here is derived from an EMBL/GenBank/DDBJ whole genome shotgun (WGS) entry which is preliminary data.</text>
</comment>
<evidence type="ECO:0000259" key="3">
    <source>
        <dbReference type="PROSITE" id="PS51332"/>
    </source>
</evidence>
<dbReference type="GO" id="GO:0046872">
    <property type="term" value="F:metal ion binding"/>
    <property type="evidence" value="ECO:0007669"/>
    <property type="project" value="InterPro"/>
</dbReference>
<dbReference type="InterPro" id="IPR003759">
    <property type="entry name" value="Cbl-bd_cap"/>
</dbReference>
<dbReference type="Pfam" id="PF02607">
    <property type="entry name" value="B12-binding_2"/>
    <property type="match status" value="1"/>
</dbReference>
<name>A0A226BYH1_9FIRM</name>
<dbReference type="InterPro" id="IPR036724">
    <property type="entry name" value="Cobalamin-bd_sf"/>
</dbReference>
<evidence type="ECO:0008006" key="6">
    <source>
        <dbReference type="Google" id="ProtNLM"/>
    </source>
</evidence>
<dbReference type="InterPro" id="IPR001387">
    <property type="entry name" value="Cro/C1-type_HTH"/>
</dbReference>
<proteinExistence type="predicted"/>
<dbReference type="Pfam" id="PF02310">
    <property type="entry name" value="B12-binding"/>
    <property type="match status" value="1"/>
</dbReference>
<evidence type="ECO:0000313" key="4">
    <source>
        <dbReference type="EMBL" id="OWZ83822.1"/>
    </source>
</evidence>
<dbReference type="EMBL" id="NIQC01000011">
    <property type="protein sequence ID" value="OWZ83822.1"/>
    <property type="molecule type" value="Genomic_DNA"/>
</dbReference>
<dbReference type="CDD" id="cd00093">
    <property type="entry name" value="HTH_XRE"/>
    <property type="match status" value="1"/>
</dbReference>
<evidence type="ECO:0000256" key="1">
    <source>
        <dbReference type="ARBA" id="ARBA00023125"/>
    </source>
</evidence>
<dbReference type="GO" id="GO:0003677">
    <property type="term" value="F:DNA binding"/>
    <property type="evidence" value="ECO:0007669"/>
    <property type="project" value="UniProtKB-KW"/>
</dbReference>
<dbReference type="PROSITE" id="PS51332">
    <property type="entry name" value="B12_BINDING"/>
    <property type="match status" value="1"/>
</dbReference>
<dbReference type="Gene3D" id="3.40.50.280">
    <property type="entry name" value="Cobalamin-binding domain"/>
    <property type="match status" value="1"/>
</dbReference>
<gene>
    <name evidence="4" type="ORF">CDO51_06170</name>
</gene>
<dbReference type="Pfam" id="PF01381">
    <property type="entry name" value="HTH_3"/>
    <property type="match status" value="1"/>
</dbReference>
<feature type="domain" description="HTH cro/C1-type" evidence="2">
    <location>
        <begin position="10"/>
        <end position="64"/>
    </location>
</feature>
<dbReference type="PROSITE" id="PS50943">
    <property type="entry name" value="HTH_CROC1"/>
    <property type="match status" value="1"/>
</dbReference>
<reference evidence="4 5" key="1">
    <citation type="submission" date="2017-06" db="EMBL/GenBank/DDBJ databases">
        <title>Draft Genome Sequence of Natranaerobius trueperi halophilic, alkalithermophilic bacteria from soda lakes.</title>
        <authorList>
            <person name="Zhao B."/>
        </authorList>
    </citation>
    <scope>NUCLEOTIDE SEQUENCE [LARGE SCALE GENOMIC DNA]</scope>
    <source>
        <strain evidence="4 5">DSM 18760</strain>
    </source>
</reference>
<dbReference type="PANTHER" id="PTHR46558">
    <property type="entry name" value="TRACRIPTIONAL REGULATORY PROTEIN-RELATED-RELATED"/>
    <property type="match status" value="1"/>
</dbReference>
<sequence length="291" mass="33741">MTMSFFSIPLKELRKLHNISQTYLANQLGLSQTSIGNYEKGIRFPNQQVLAQLTDYFQVSYDYLLGNDDSTNQRSKSHIEFSSDGLKFLEFLLHRKQEKAKELVLNIASSKENIQKIFFNILLPTIKEAGDMWGRHELELYNVYYISSVTKEIIYKLQPYVFHYSKDKRDKTLLAISYTCEQHDIGIRVFCELMRLKGWEIYFIEGDLPASEYTNMIKEFHIDLVIITATMQFNITTVEAIVKRIKDNTQVKVLVGGPAFNTNWKLWKQVNADSCAADLHSAIKLANRLVN</sequence>
<organism evidence="4 5">
    <name type="scientific">Natranaerobius trueperi</name>
    <dbReference type="NCBI Taxonomy" id="759412"/>
    <lineage>
        <taxon>Bacteria</taxon>
        <taxon>Bacillati</taxon>
        <taxon>Bacillota</taxon>
        <taxon>Clostridia</taxon>
        <taxon>Natranaerobiales</taxon>
        <taxon>Natranaerobiaceae</taxon>
        <taxon>Natranaerobius</taxon>
    </lineage>
</organism>
<dbReference type="SMART" id="SM00530">
    <property type="entry name" value="HTH_XRE"/>
    <property type="match status" value="1"/>
</dbReference>
<dbReference type="Proteomes" id="UP000214588">
    <property type="component" value="Unassembled WGS sequence"/>
</dbReference>
<evidence type="ECO:0000313" key="5">
    <source>
        <dbReference type="Proteomes" id="UP000214588"/>
    </source>
</evidence>
<dbReference type="AlphaFoldDB" id="A0A226BYH1"/>
<dbReference type="InterPro" id="IPR010982">
    <property type="entry name" value="Lambda_DNA-bd_dom_sf"/>
</dbReference>
<dbReference type="InterPro" id="IPR036594">
    <property type="entry name" value="Meth_synthase_dom"/>
</dbReference>